<organism evidence="4">
    <name type="scientific">Nippostrongylus brasiliensis</name>
    <name type="common">Rat hookworm</name>
    <dbReference type="NCBI Taxonomy" id="27835"/>
    <lineage>
        <taxon>Eukaryota</taxon>
        <taxon>Metazoa</taxon>
        <taxon>Ecdysozoa</taxon>
        <taxon>Nematoda</taxon>
        <taxon>Chromadorea</taxon>
        <taxon>Rhabditida</taxon>
        <taxon>Rhabditina</taxon>
        <taxon>Rhabditomorpha</taxon>
        <taxon>Strongyloidea</taxon>
        <taxon>Heligmosomidae</taxon>
        <taxon>Nippostrongylus</taxon>
    </lineage>
</organism>
<dbReference type="EMBL" id="UYSL01028569">
    <property type="protein sequence ID" value="VDL87601.1"/>
    <property type="molecule type" value="Genomic_DNA"/>
</dbReference>
<dbReference type="SUPFAM" id="SSF54001">
    <property type="entry name" value="Cysteine proteinases"/>
    <property type="match status" value="1"/>
</dbReference>
<dbReference type="InterPro" id="IPR000668">
    <property type="entry name" value="Peptidase_C1A_C"/>
</dbReference>
<dbReference type="Gene3D" id="3.90.70.10">
    <property type="entry name" value="Cysteine proteinases"/>
    <property type="match status" value="1"/>
</dbReference>
<keyword evidence="3" id="KW-1185">Reference proteome</keyword>
<dbReference type="Pfam" id="PF00112">
    <property type="entry name" value="Peptidase_C1"/>
    <property type="match status" value="1"/>
</dbReference>
<dbReference type="STRING" id="27835.A0A0N4YZG0"/>
<sequence>MAYSMYPRSMSVSSDGTVRAQVPTIIGHLNKTASTPMDLTQIRNVIKKELSLFGPTTMAFPVSEEFLHYSSGVFRPYPQDNFEKRIVYWHVVRLIGWGQSEDGSHYWTAINSFGEHWGDSGEHQNCLGYLLVILFLTQKRAELK</sequence>
<protein>
    <submittedName>
        <fullName evidence="4">Pept_C1 domain-containing protein</fullName>
    </submittedName>
</protein>
<proteinExistence type="predicted"/>
<accession>A0A0N4YZG0</accession>
<reference evidence="4" key="1">
    <citation type="submission" date="2017-02" db="UniProtKB">
        <authorList>
            <consortium name="WormBaseParasite"/>
        </authorList>
    </citation>
    <scope>IDENTIFICATION</scope>
</reference>
<feature type="domain" description="Peptidase C1A papain C-terminal" evidence="1">
    <location>
        <begin position="43"/>
        <end position="121"/>
    </location>
</feature>
<dbReference type="GO" id="GO:0008234">
    <property type="term" value="F:cysteine-type peptidase activity"/>
    <property type="evidence" value="ECO:0007669"/>
    <property type="project" value="InterPro"/>
</dbReference>
<reference evidence="2 3" key="2">
    <citation type="submission" date="2018-11" db="EMBL/GenBank/DDBJ databases">
        <authorList>
            <consortium name="Pathogen Informatics"/>
        </authorList>
    </citation>
    <scope>NUCLEOTIDE SEQUENCE [LARGE SCALE GENOMIC DNA]</scope>
</reference>
<gene>
    <name evidence="2" type="ORF">NBR_LOCUS22633</name>
</gene>
<name>A0A0N4YZG0_NIPBR</name>
<evidence type="ECO:0000259" key="1">
    <source>
        <dbReference type="Pfam" id="PF00112"/>
    </source>
</evidence>
<dbReference type="GO" id="GO:0006508">
    <property type="term" value="P:proteolysis"/>
    <property type="evidence" value="ECO:0007669"/>
    <property type="project" value="InterPro"/>
</dbReference>
<evidence type="ECO:0000313" key="3">
    <source>
        <dbReference type="Proteomes" id="UP000271162"/>
    </source>
</evidence>
<evidence type="ECO:0000313" key="4">
    <source>
        <dbReference type="WBParaSite" id="NBR_0002263201-mRNA-1"/>
    </source>
</evidence>
<dbReference type="Proteomes" id="UP000271162">
    <property type="component" value="Unassembled WGS sequence"/>
</dbReference>
<evidence type="ECO:0000313" key="2">
    <source>
        <dbReference type="EMBL" id="VDL87601.1"/>
    </source>
</evidence>
<dbReference type="WBParaSite" id="NBR_0002263201-mRNA-1">
    <property type="protein sequence ID" value="NBR_0002263201-mRNA-1"/>
    <property type="gene ID" value="NBR_0002263201"/>
</dbReference>
<dbReference type="AlphaFoldDB" id="A0A0N4YZG0"/>
<dbReference type="InterPro" id="IPR038765">
    <property type="entry name" value="Papain-like_cys_pep_sf"/>
</dbReference>